<name>A0A0K0FCU9_STRVS</name>
<protein>
    <submittedName>
        <fullName evidence="2">Uncharacterized protein</fullName>
    </submittedName>
</protein>
<dbReference type="WBParaSite" id="SVE_0666600.1">
    <property type="protein sequence ID" value="SVE_0666600.1"/>
    <property type="gene ID" value="SVE_0666600"/>
</dbReference>
<organism evidence="1 2">
    <name type="scientific">Strongyloides venezuelensis</name>
    <name type="common">Threadworm</name>
    <dbReference type="NCBI Taxonomy" id="75913"/>
    <lineage>
        <taxon>Eukaryota</taxon>
        <taxon>Metazoa</taxon>
        <taxon>Ecdysozoa</taxon>
        <taxon>Nematoda</taxon>
        <taxon>Chromadorea</taxon>
        <taxon>Rhabditida</taxon>
        <taxon>Tylenchina</taxon>
        <taxon>Panagrolaimomorpha</taxon>
        <taxon>Strongyloidoidea</taxon>
        <taxon>Strongyloididae</taxon>
        <taxon>Strongyloides</taxon>
    </lineage>
</organism>
<sequence>MAIMEYDITIIYLKGEDNHVADYFSRTEFNAILLNEGLLEEVNFINFLIVKKKMSSEMVISTSFTEVNDECLFLRC</sequence>
<evidence type="ECO:0000313" key="2">
    <source>
        <dbReference type="WBParaSite" id="SVE_0666600.1"/>
    </source>
</evidence>
<reference evidence="2" key="2">
    <citation type="submission" date="2015-08" db="UniProtKB">
        <authorList>
            <consortium name="WormBaseParasite"/>
        </authorList>
    </citation>
    <scope>IDENTIFICATION</scope>
</reference>
<accession>A0A0K0FCU9</accession>
<dbReference type="AlphaFoldDB" id="A0A0K0FCU9"/>
<reference evidence="1" key="1">
    <citation type="submission" date="2014-07" db="EMBL/GenBank/DDBJ databases">
        <authorList>
            <person name="Martin A.A"/>
            <person name="De Silva N."/>
        </authorList>
    </citation>
    <scope>NUCLEOTIDE SEQUENCE</scope>
</reference>
<proteinExistence type="predicted"/>
<keyword evidence="1" id="KW-1185">Reference proteome</keyword>
<dbReference type="Proteomes" id="UP000035680">
    <property type="component" value="Unassembled WGS sequence"/>
</dbReference>
<evidence type="ECO:0000313" key="1">
    <source>
        <dbReference type="Proteomes" id="UP000035680"/>
    </source>
</evidence>